<organism evidence="1 2">
    <name type="scientific">Abyssibacter profundi</name>
    <dbReference type="NCBI Taxonomy" id="2182787"/>
    <lineage>
        <taxon>Bacteria</taxon>
        <taxon>Pseudomonadati</taxon>
        <taxon>Pseudomonadota</taxon>
        <taxon>Gammaproteobacteria</taxon>
        <taxon>Chromatiales</taxon>
        <taxon>Oceanococcaceae</taxon>
        <taxon>Abyssibacter</taxon>
    </lineage>
</organism>
<dbReference type="PANTHER" id="PTHR40590:SF1">
    <property type="entry name" value="CYTOPLASMIC PROTEIN"/>
    <property type="match status" value="1"/>
</dbReference>
<dbReference type="RefSeq" id="WP_109721108.1">
    <property type="nucleotide sequence ID" value="NZ_QEQK01000013.1"/>
</dbReference>
<dbReference type="Proteomes" id="UP000251800">
    <property type="component" value="Unassembled WGS sequence"/>
</dbReference>
<evidence type="ECO:0008006" key="3">
    <source>
        <dbReference type="Google" id="ProtNLM"/>
    </source>
</evidence>
<dbReference type="EMBL" id="QEQK01000013">
    <property type="protein sequence ID" value="PWN55109.1"/>
    <property type="molecule type" value="Genomic_DNA"/>
</dbReference>
<accession>A0A383XR55</accession>
<comment type="caution">
    <text evidence="1">The sequence shown here is derived from an EMBL/GenBank/DDBJ whole genome shotgun (WGS) entry which is preliminary data.</text>
</comment>
<dbReference type="Pfam" id="PF01963">
    <property type="entry name" value="TraB_PrgY_gumN"/>
    <property type="match status" value="1"/>
</dbReference>
<dbReference type="AlphaFoldDB" id="A0A383XR55"/>
<proteinExistence type="predicted"/>
<dbReference type="InterPro" id="IPR047111">
    <property type="entry name" value="YbaP-like"/>
</dbReference>
<dbReference type="CDD" id="cd14789">
    <property type="entry name" value="Tiki"/>
    <property type="match status" value="1"/>
</dbReference>
<protein>
    <recommendedName>
        <fullName evidence="3">TraB/GumN family protein</fullName>
    </recommendedName>
</protein>
<dbReference type="PANTHER" id="PTHR40590">
    <property type="entry name" value="CYTOPLASMIC PROTEIN-RELATED"/>
    <property type="match status" value="1"/>
</dbReference>
<reference evidence="1 2" key="1">
    <citation type="submission" date="2018-05" db="EMBL/GenBank/DDBJ databases">
        <title>Abyssibacter profundi OUC007T gen. nov., sp. nov, a marine bacterium isolated from seawater of the Mariana Trench.</title>
        <authorList>
            <person name="Zhou S."/>
        </authorList>
    </citation>
    <scope>NUCLEOTIDE SEQUENCE [LARGE SCALE GENOMIC DNA]</scope>
    <source>
        <strain evidence="1 2">OUC007</strain>
    </source>
</reference>
<dbReference type="InterPro" id="IPR002816">
    <property type="entry name" value="TraB/PrgY/GumN_fam"/>
</dbReference>
<evidence type="ECO:0000313" key="2">
    <source>
        <dbReference type="Proteomes" id="UP000251800"/>
    </source>
</evidence>
<dbReference type="OrthoDB" id="357294at2"/>
<evidence type="ECO:0000313" key="1">
    <source>
        <dbReference type="EMBL" id="PWN55109.1"/>
    </source>
</evidence>
<sequence>MTSMRLRAGLLGLLALLLLGTARAEPLIWMIEDEDSRLYLAGSLHLLPESAYPLHPAYERVYDDVSRLVLEADLTQLESPTNQTLLLASAQADTDATLRERIGDAMYDDVRRHAKRLGLPLFSLDTLKPWFVGLMLELAAYQQAGFRPEHGLDQHFSRRAIADQKPIRGLETPDEHMRLLTGLGDGEIGSTSTLAATLSQFETYDDLPQSIYQAWRSGDLDAMGQLVDTMADEHPSAFDRLLADRNLRWMNDLVGLLAGTDNVLVIVGAAHLPGQTGLLQLLESEGLTLVRVTR</sequence>
<name>A0A383XR55_9GAMM</name>
<keyword evidence="2" id="KW-1185">Reference proteome</keyword>
<gene>
    <name evidence="1" type="ORF">DEH80_13860</name>
</gene>